<organism evidence="1 2">
    <name type="scientific">Micromonospora endolithica</name>
    <dbReference type="NCBI Taxonomy" id="230091"/>
    <lineage>
        <taxon>Bacteria</taxon>
        <taxon>Bacillati</taxon>
        <taxon>Actinomycetota</taxon>
        <taxon>Actinomycetes</taxon>
        <taxon>Micromonosporales</taxon>
        <taxon>Micromonosporaceae</taxon>
        <taxon>Micromonospora</taxon>
    </lineage>
</organism>
<evidence type="ECO:0000313" key="1">
    <source>
        <dbReference type="EMBL" id="RKN48202.1"/>
    </source>
</evidence>
<sequence>MSEKEFGPYRIRLTQDPAGYAVSKQGGDLFTVDSVEYKDSVVKRLRIDLPGRGAPVPLTYSPGRKKLSVKLAKTLGVAAMYALAKFVARENARKGYVPHSTIRIGTESPGSAASTAKTTAIFAAGGAALASGKDIASFINRPQEGYYDGQGQLVVRGELGRPDLLPRGGALDL</sequence>
<dbReference type="AlphaFoldDB" id="A0A3A9ZID6"/>
<reference evidence="1 2" key="1">
    <citation type="journal article" date="2004" name="Syst. Appl. Microbiol.">
        <title>Cryptoendolithic actinomycetes from antarctic sandstone rock samples: Micromonospora endolithica sp. nov. and two isolates related to Micromonospora coerulea Jensen 1932.</title>
        <authorList>
            <person name="Hirsch P."/>
            <person name="Mevs U."/>
            <person name="Kroppenstedt R.M."/>
            <person name="Schumann P."/>
            <person name="Stackebrandt E."/>
        </authorList>
    </citation>
    <scope>NUCLEOTIDE SEQUENCE [LARGE SCALE GENOMIC DNA]</scope>
    <source>
        <strain evidence="1 2">JCM 12677</strain>
    </source>
</reference>
<gene>
    <name evidence="1" type="ORF">D7223_09175</name>
</gene>
<comment type="caution">
    <text evidence="1">The sequence shown here is derived from an EMBL/GenBank/DDBJ whole genome shotgun (WGS) entry which is preliminary data.</text>
</comment>
<protein>
    <submittedName>
        <fullName evidence="1">Uncharacterized protein</fullName>
    </submittedName>
</protein>
<dbReference type="OrthoDB" id="9933183at2"/>
<dbReference type="Proteomes" id="UP000281726">
    <property type="component" value="Unassembled WGS sequence"/>
</dbReference>
<dbReference type="EMBL" id="RBAK01000003">
    <property type="protein sequence ID" value="RKN48202.1"/>
    <property type="molecule type" value="Genomic_DNA"/>
</dbReference>
<name>A0A3A9ZID6_9ACTN</name>
<evidence type="ECO:0000313" key="2">
    <source>
        <dbReference type="Proteomes" id="UP000281726"/>
    </source>
</evidence>
<proteinExistence type="predicted"/>
<dbReference type="RefSeq" id="WP_120727172.1">
    <property type="nucleotide sequence ID" value="NZ_RBAK01000003.1"/>
</dbReference>
<keyword evidence="2" id="KW-1185">Reference proteome</keyword>
<accession>A0A3A9ZID6</accession>